<dbReference type="PANTHER" id="PTHR48070:SF6">
    <property type="entry name" value="ESTERASE OVCA2"/>
    <property type="match status" value="1"/>
</dbReference>
<reference evidence="5" key="1">
    <citation type="journal article" date="2023" name="Commun. Biol.">
        <title>Genome analysis of Parmales, the sister group of diatoms, reveals the evolutionary specialization of diatoms from phago-mixotrophs to photoautotrophs.</title>
        <authorList>
            <person name="Ban H."/>
            <person name="Sato S."/>
            <person name="Yoshikawa S."/>
            <person name="Yamada K."/>
            <person name="Nakamura Y."/>
            <person name="Ichinomiya M."/>
            <person name="Sato N."/>
            <person name="Blanc-Mathieu R."/>
            <person name="Endo H."/>
            <person name="Kuwata A."/>
            <person name="Ogata H."/>
        </authorList>
    </citation>
    <scope>NUCLEOTIDE SEQUENCE [LARGE SCALE GENOMIC DNA]</scope>
</reference>
<dbReference type="InterPro" id="IPR005645">
    <property type="entry name" value="FSH-like_dom"/>
</dbReference>
<dbReference type="SUPFAM" id="SSF53474">
    <property type="entry name" value="alpha/beta-Hydrolases"/>
    <property type="match status" value="1"/>
</dbReference>
<keyword evidence="1" id="KW-0378">Hydrolase</keyword>
<dbReference type="InterPro" id="IPR029058">
    <property type="entry name" value="AB_hydrolase_fold"/>
</dbReference>
<name>A0A9W7FXL6_9STRA</name>
<proteinExistence type="predicted"/>
<protein>
    <recommendedName>
        <fullName evidence="3">Serine hydrolase domain-containing protein</fullName>
    </recommendedName>
</protein>
<feature type="region of interest" description="Disordered" evidence="2">
    <location>
        <begin position="208"/>
        <end position="245"/>
    </location>
</feature>
<feature type="compositionally biased region" description="Basic and acidic residues" evidence="2">
    <location>
        <begin position="224"/>
        <end position="245"/>
    </location>
</feature>
<organism evidence="4 5">
    <name type="scientific">Triparma columacea</name>
    <dbReference type="NCBI Taxonomy" id="722753"/>
    <lineage>
        <taxon>Eukaryota</taxon>
        <taxon>Sar</taxon>
        <taxon>Stramenopiles</taxon>
        <taxon>Ochrophyta</taxon>
        <taxon>Bolidophyceae</taxon>
        <taxon>Parmales</taxon>
        <taxon>Triparmaceae</taxon>
        <taxon>Triparma</taxon>
    </lineage>
</organism>
<dbReference type="InterPro" id="IPR050593">
    <property type="entry name" value="LovG"/>
</dbReference>
<sequence>MSSEDPERLAGLDASLLWLTQCWNANLDSNPFHGILAFSQGASLAGMLPLVTSPHYLFRNLHFLILINGYNPTPPPNKGFGGVPASKHSEANIINIPTLHIMGASNSVVQPSESIDLTLRFVEPIVYTHPHGHCLPSTVECFDLVASFLSLRYANLFLKQDPAVLEMRSRLRRLEAYAGSVIASESGSNPPRALMAVIDRNAVGGWSGGRRVEPGGGAPCPVEFVRKEKERREGGDRRKPEGKGE</sequence>
<evidence type="ECO:0000313" key="4">
    <source>
        <dbReference type="EMBL" id="GMI23161.1"/>
    </source>
</evidence>
<dbReference type="GO" id="GO:0005737">
    <property type="term" value="C:cytoplasm"/>
    <property type="evidence" value="ECO:0007669"/>
    <property type="project" value="TreeGrafter"/>
</dbReference>
<gene>
    <name evidence="4" type="ORF">TrCOL_g3517</name>
</gene>
<dbReference type="PANTHER" id="PTHR48070">
    <property type="entry name" value="ESTERASE OVCA2"/>
    <property type="match status" value="1"/>
</dbReference>
<dbReference type="EMBL" id="BRYA01000564">
    <property type="protein sequence ID" value="GMI23161.1"/>
    <property type="molecule type" value="Genomic_DNA"/>
</dbReference>
<dbReference type="Gene3D" id="3.40.50.1820">
    <property type="entry name" value="alpha/beta hydrolase"/>
    <property type="match status" value="1"/>
</dbReference>
<evidence type="ECO:0000259" key="3">
    <source>
        <dbReference type="Pfam" id="PF03959"/>
    </source>
</evidence>
<dbReference type="Pfam" id="PF03959">
    <property type="entry name" value="FSH1"/>
    <property type="match status" value="1"/>
</dbReference>
<dbReference type="OrthoDB" id="414698at2759"/>
<dbReference type="Proteomes" id="UP001165065">
    <property type="component" value="Unassembled WGS sequence"/>
</dbReference>
<dbReference type="GO" id="GO:0005634">
    <property type="term" value="C:nucleus"/>
    <property type="evidence" value="ECO:0007669"/>
    <property type="project" value="TreeGrafter"/>
</dbReference>
<evidence type="ECO:0000313" key="5">
    <source>
        <dbReference type="Proteomes" id="UP001165065"/>
    </source>
</evidence>
<keyword evidence="5" id="KW-1185">Reference proteome</keyword>
<accession>A0A9W7FXL6</accession>
<dbReference type="GO" id="GO:0016787">
    <property type="term" value="F:hydrolase activity"/>
    <property type="evidence" value="ECO:0007669"/>
    <property type="project" value="UniProtKB-KW"/>
</dbReference>
<feature type="domain" description="Serine hydrolase" evidence="3">
    <location>
        <begin position="4"/>
        <end position="138"/>
    </location>
</feature>
<comment type="caution">
    <text evidence="4">The sequence shown here is derived from an EMBL/GenBank/DDBJ whole genome shotgun (WGS) entry which is preliminary data.</text>
</comment>
<evidence type="ECO:0000256" key="2">
    <source>
        <dbReference type="SAM" id="MobiDB-lite"/>
    </source>
</evidence>
<evidence type="ECO:0000256" key="1">
    <source>
        <dbReference type="ARBA" id="ARBA00022801"/>
    </source>
</evidence>
<dbReference type="AlphaFoldDB" id="A0A9W7FXL6"/>